<evidence type="ECO:0000256" key="2">
    <source>
        <dbReference type="SAM" id="Phobius"/>
    </source>
</evidence>
<name>A0A553H3R1_9PSED</name>
<keyword evidence="4" id="KW-1185">Reference proteome</keyword>
<keyword evidence="2" id="KW-1133">Transmembrane helix</keyword>
<gene>
    <name evidence="3" type="ORF">FM069_04165</name>
</gene>
<dbReference type="EMBL" id="VJOY01000002">
    <property type="protein sequence ID" value="TRX76392.1"/>
    <property type="molecule type" value="Genomic_DNA"/>
</dbReference>
<dbReference type="Proteomes" id="UP000315235">
    <property type="component" value="Unassembled WGS sequence"/>
</dbReference>
<keyword evidence="2" id="KW-0812">Transmembrane</keyword>
<dbReference type="AlphaFoldDB" id="A0A553H3R1"/>
<evidence type="ECO:0000313" key="4">
    <source>
        <dbReference type="Proteomes" id="UP000315235"/>
    </source>
</evidence>
<evidence type="ECO:0000313" key="3">
    <source>
        <dbReference type="EMBL" id="TRX76392.1"/>
    </source>
</evidence>
<feature type="region of interest" description="Disordered" evidence="1">
    <location>
        <begin position="139"/>
        <end position="162"/>
    </location>
</feature>
<sequence length="172" mass="17992">MHADSRFPRYAMNAAAYLLFVALVGCAGWLEVNRGAAGSLWHDLQTAYLPGATDPLTEVGGWPGTGAALPAVEDPAVPSARTSRNDPPFAALDGPLLPAESWAPVPGDGATVARAGSPRAPAAARYLGGGEQAPVLRRHGRSARPSSPTHIEFRASGETPGTWSREVPHYTF</sequence>
<proteinExistence type="predicted"/>
<dbReference type="PROSITE" id="PS51257">
    <property type="entry name" value="PROKAR_LIPOPROTEIN"/>
    <property type="match status" value="1"/>
</dbReference>
<reference evidence="3 4" key="1">
    <citation type="submission" date="2019-07" db="EMBL/GenBank/DDBJ databases">
        <title>Pseudomonas mangiferae sp. nov., isolated from bark of mango tree in Thailand.</title>
        <authorList>
            <person name="Srisuk N."/>
            <person name="Anurat P."/>
        </authorList>
    </citation>
    <scope>NUCLEOTIDE SEQUENCE [LARGE SCALE GENOMIC DNA]</scope>
    <source>
        <strain evidence="3 4">DMKU_BBB3-04</strain>
    </source>
</reference>
<feature type="transmembrane region" description="Helical" evidence="2">
    <location>
        <begin position="12"/>
        <end position="30"/>
    </location>
</feature>
<protein>
    <submittedName>
        <fullName evidence="3">Uncharacterized protein</fullName>
    </submittedName>
</protein>
<comment type="caution">
    <text evidence="3">The sequence shown here is derived from an EMBL/GenBank/DDBJ whole genome shotgun (WGS) entry which is preliminary data.</text>
</comment>
<accession>A0A553H3R1</accession>
<keyword evidence="2" id="KW-0472">Membrane</keyword>
<evidence type="ECO:0000256" key="1">
    <source>
        <dbReference type="SAM" id="MobiDB-lite"/>
    </source>
</evidence>
<dbReference type="RefSeq" id="WP_143487020.1">
    <property type="nucleotide sequence ID" value="NZ_VJOY01000002.1"/>
</dbReference>
<organism evidence="3 4">
    <name type="scientific">Pseudomonas mangiferae</name>
    <dbReference type="NCBI Taxonomy" id="2593654"/>
    <lineage>
        <taxon>Bacteria</taxon>
        <taxon>Pseudomonadati</taxon>
        <taxon>Pseudomonadota</taxon>
        <taxon>Gammaproteobacteria</taxon>
        <taxon>Pseudomonadales</taxon>
        <taxon>Pseudomonadaceae</taxon>
        <taxon>Pseudomonas</taxon>
    </lineage>
</organism>